<dbReference type="Gene3D" id="1.10.601.10">
    <property type="entry name" value="RNA Polymerase Primary Sigma Factor"/>
    <property type="match status" value="1"/>
</dbReference>
<evidence type="ECO:0000313" key="8">
    <source>
        <dbReference type="EMBL" id="KAF4399017.1"/>
    </source>
</evidence>
<evidence type="ECO:0000256" key="1">
    <source>
        <dbReference type="ARBA" id="ARBA00023015"/>
    </source>
</evidence>
<evidence type="ECO:0000313" key="9">
    <source>
        <dbReference type="Proteomes" id="UP000583929"/>
    </source>
</evidence>
<feature type="transmembrane region" description="Helical" evidence="6">
    <location>
        <begin position="684"/>
        <end position="701"/>
    </location>
</feature>
<feature type="region of interest" description="Disordered" evidence="5">
    <location>
        <begin position="58"/>
        <end position="77"/>
    </location>
</feature>
<evidence type="ECO:0000256" key="6">
    <source>
        <dbReference type="SAM" id="Phobius"/>
    </source>
</evidence>
<keyword evidence="6" id="KW-1133">Transmembrane helix</keyword>
<dbReference type="InterPro" id="IPR007627">
    <property type="entry name" value="RNA_pol_sigma70_r2"/>
</dbReference>
<keyword evidence="1" id="KW-0805">Transcription regulation</keyword>
<feature type="transmembrane region" description="Helical" evidence="6">
    <location>
        <begin position="568"/>
        <end position="588"/>
    </location>
</feature>
<name>A0A7J6HUQ6_CANSA</name>
<dbReference type="InterPro" id="IPR007624">
    <property type="entry name" value="RNA_pol_sigma70_r3"/>
</dbReference>
<dbReference type="GO" id="GO:0003677">
    <property type="term" value="F:DNA binding"/>
    <property type="evidence" value="ECO:0007669"/>
    <property type="project" value="UniProtKB-KW"/>
</dbReference>
<dbReference type="PRINTS" id="PR00046">
    <property type="entry name" value="SIGMA70FCT"/>
</dbReference>
<dbReference type="InterPro" id="IPR036388">
    <property type="entry name" value="WH-like_DNA-bd_sf"/>
</dbReference>
<dbReference type="PANTHER" id="PTHR34809">
    <property type="entry name" value="MALTOSE EXCESS PROTEIN 1, CHLOROPLASTIC-RELATED"/>
    <property type="match status" value="1"/>
</dbReference>
<feature type="transmembrane region" description="Helical" evidence="6">
    <location>
        <begin position="630"/>
        <end position="648"/>
    </location>
</feature>
<proteinExistence type="predicted"/>
<dbReference type="PANTHER" id="PTHR34809:SF1">
    <property type="entry name" value="MALTOSE EXCESS PROTEIN 1, CHLOROPLASTIC-RELATED"/>
    <property type="match status" value="1"/>
</dbReference>
<dbReference type="GO" id="GO:0071482">
    <property type="term" value="P:cellular response to light stimulus"/>
    <property type="evidence" value="ECO:0007669"/>
    <property type="project" value="UniProtKB-ARBA"/>
</dbReference>
<feature type="compositionally biased region" description="Low complexity" evidence="5">
    <location>
        <begin position="60"/>
        <end position="76"/>
    </location>
</feature>
<sequence length="813" mass="91235">MATAAVIGLNTAAASGKRLLCSSSSSYSDISDKLSFVTNNNDNHSSYLPKTIINAASNFPSSKSPQNHNHSSQSQPIRALKENVDVVSSSLSLPPQPQWFHDSSDLEALLLLQKSMLEKQWTLSFQRKNNKEQLPITCSGVSARQRRITSRKKAFKTTTNSITSAAFNLQNHYRFKGYVKGVVSEDLLSHAEVVRLSHMIKIGLSLDDHKTRAELQSKMIESSLAREKLAMSNVRLVMSIAQRYDNMGAEMADLVQGGLIGLLRGIEKFDSSKGFRISTYVYWWIRQGVSRALVENSRTLRLPTHLHERLSSIKNAKLKLEEKGITPSIDRIAESLNMSKKKVRNATEAISKYVADKCPDNIPWHGVEEWALKDEVNKLMNTTLGERERDIIRLYYGLDNECLTWEDISKRPEKMAKSSTLFSHCYAPITFTTKTHHHHHLHHRHLSLKTQPFSSTPVNLNQKLNLNHNTLHHHHHHHHHHRLHSSLNSEVPHPNSLTQWDSLTANFSAAANIPFLLLQLPQIILNARNLIAGNKSALLAVPWLGMLTGLLGNLSLLSYFSKKREKEVIVVQTLGVISQFIVFGQLAMADAMPFPYFVATTVLVVTGLAVNFLNYFYLLNDSVWRFWEDVITVGGLSALPQVMWSTFVPYLPNTILPGALSFVVAVAAVVMARLGKLSEKGTKFVGAISGWTATLLFMWMPVSQMWTNFLNPDNIKGLSPVSMLLAMIGNGLMIPRALLTRDFMWFLGSSWASFFYGYGNLACLYWFNSISKEFFLAATAGFVLWIGMALWRDTVVHGYSSPFTSLKELISGS</sequence>
<dbReference type="GO" id="GO:0005363">
    <property type="term" value="F:maltose transmembrane transporter activity"/>
    <property type="evidence" value="ECO:0007669"/>
    <property type="project" value="TreeGrafter"/>
</dbReference>
<dbReference type="InterPro" id="IPR000943">
    <property type="entry name" value="RNA_pol_sigma70"/>
</dbReference>
<dbReference type="AlphaFoldDB" id="A0A7J6HUQ6"/>
<evidence type="ECO:0000256" key="5">
    <source>
        <dbReference type="SAM" id="MobiDB-lite"/>
    </source>
</evidence>
<gene>
    <name evidence="8" type="ORF">G4B88_023611</name>
</gene>
<dbReference type="InterPro" id="IPR013325">
    <property type="entry name" value="RNA_pol_sigma_r2"/>
</dbReference>
<feature type="transmembrane region" description="Helical" evidence="6">
    <location>
        <begin position="751"/>
        <end position="768"/>
    </location>
</feature>
<evidence type="ECO:0000259" key="7">
    <source>
        <dbReference type="PROSITE" id="PS00715"/>
    </source>
</evidence>
<feature type="transmembrane region" description="Helical" evidence="6">
    <location>
        <begin position="594"/>
        <end position="618"/>
    </location>
</feature>
<dbReference type="Pfam" id="PF04542">
    <property type="entry name" value="Sigma70_r2"/>
    <property type="match status" value="1"/>
</dbReference>
<dbReference type="InterPro" id="IPR013324">
    <property type="entry name" value="RNA_pol_sigma_r3/r4-like"/>
</dbReference>
<feature type="transmembrane region" description="Helical" evidence="6">
    <location>
        <begin position="774"/>
        <end position="791"/>
    </location>
</feature>
<dbReference type="NCBIfam" id="TIGR02937">
    <property type="entry name" value="sigma70-ECF"/>
    <property type="match status" value="1"/>
</dbReference>
<feature type="transmembrane region" description="Helical" evidence="6">
    <location>
        <begin position="654"/>
        <end position="672"/>
    </location>
</feature>
<accession>A0A7J6HUQ6</accession>
<keyword evidence="3" id="KW-0238">DNA-binding</keyword>
<keyword evidence="6" id="KW-0812">Transmembrane</keyword>
<evidence type="ECO:0000256" key="3">
    <source>
        <dbReference type="ARBA" id="ARBA00023125"/>
    </source>
</evidence>
<comment type="caution">
    <text evidence="8">The sequence shown here is derived from an EMBL/GenBank/DDBJ whole genome shotgun (WGS) entry which is preliminary data.</text>
</comment>
<dbReference type="Proteomes" id="UP000583929">
    <property type="component" value="Unassembled WGS sequence"/>
</dbReference>
<organism evidence="8 9">
    <name type="scientific">Cannabis sativa</name>
    <name type="common">Hemp</name>
    <name type="synonym">Marijuana</name>
    <dbReference type="NCBI Taxonomy" id="3483"/>
    <lineage>
        <taxon>Eukaryota</taxon>
        <taxon>Viridiplantae</taxon>
        <taxon>Streptophyta</taxon>
        <taxon>Embryophyta</taxon>
        <taxon>Tracheophyta</taxon>
        <taxon>Spermatophyta</taxon>
        <taxon>Magnoliopsida</taxon>
        <taxon>eudicotyledons</taxon>
        <taxon>Gunneridae</taxon>
        <taxon>Pentapetalae</taxon>
        <taxon>rosids</taxon>
        <taxon>fabids</taxon>
        <taxon>Rosales</taxon>
        <taxon>Cannabaceae</taxon>
        <taxon>Cannabis</taxon>
    </lineage>
</organism>
<reference evidence="8 9" key="1">
    <citation type="journal article" date="2020" name="bioRxiv">
        <title>Sequence and annotation of 42 cannabis genomes reveals extensive copy number variation in cannabinoid synthesis and pathogen resistance genes.</title>
        <authorList>
            <person name="Mckernan K.J."/>
            <person name="Helbert Y."/>
            <person name="Kane L.T."/>
            <person name="Ebling H."/>
            <person name="Zhang L."/>
            <person name="Liu B."/>
            <person name="Eaton Z."/>
            <person name="Mclaughlin S."/>
            <person name="Kingan S."/>
            <person name="Baybayan P."/>
            <person name="Concepcion G."/>
            <person name="Jordan M."/>
            <person name="Riva A."/>
            <person name="Barbazuk W."/>
            <person name="Harkins T."/>
        </authorList>
    </citation>
    <scope>NUCLEOTIDE SEQUENCE [LARGE SCALE GENOMIC DNA]</scope>
    <source>
        <strain evidence="9">cv. Jamaican Lion 4</strain>
        <tissue evidence="8">Leaf</tissue>
    </source>
</reference>
<dbReference type="GO" id="GO:0006352">
    <property type="term" value="P:DNA-templated transcription initiation"/>
    <property type="evidence" value="ECO:0007669"/>
    <property type="project" value="InterPro"/>
</dbReference>
<keyword evidence="4" id="KW-0804">Transcription</keyword>
<keyword evidence="2" id="KW-0731">Sigma factor</keyword>
<keyword evidence="6" id="KW-0472">Membrane</keyword>
<feature type="transmembrane region" description="Helical" evidence="6">
    <location>
        <begin position="537"/>
        <end position="556"/>
    </location>
</feature>
<dbReference type="InterPro" id="IPR034628">
    <property type="entry name" value="MEX1/MEX1-like"/>
</dbReference>
<dbReference type="PROSITE" id="PS00715">
    <property type="entry name" value="SIGMA70_1"/>
    <property type="match status" value="1"/>
</dbReference>
<dbReference type="GO" id="GO:0009941">
    <property type="term" value="C:chloroplast envelope"/>
    <property type="evidence" value="ECO:0007669"/>
    <property type="project" value="TreeGrafter"/>
</dbReference>
<dbReference type="Pfam" id="PF04539">
    <property type="entry name" value="Sigma70_r3"/>
    <property type="match status" value="1"/>
</dbReference>
<feature type="domain" description="RNA polymerase sigma-70" evidence="7">
    <location>
        <begin position="253"/>
        <end position="266"/>
    </location>
</feature>
<protein>
    <recommendedName>
        <fullName evidence="7">RNA polymerase sigma-70 domain-containing protein</fullName>
    </recommendedName>
</protein>
<keyword evidence="9" id="KW-1185">Reference proteome</keyword>
<dbReference type="InterPro" id="IPR014284">
    <property type="entry name" value="RNA_pol_sigma-70_dom"/>
</dbReference>
<dbReference type="Gene3D" id="1.10.10.10">
    <property type="entry name" value="Winged helix-like DNA-binding domain superfamily/Winged helix DNA-binding domain"/>
    <property type="match status" value="2"/>
</dbReference>
<dbReference type="EMBL" id="JAATIQ010000022">
    <property type="protein sequence ID" value="KAF4399017.1"/>
    <property type="molecule type" value="Genomic_DNA"/>
</dbReference>
<evidence type="ECO:0000256" key="4">
    <source>
        <dbReference type="ARBA" id="ARBA00023163"/>
    </source>
</evidence>
<dbReference type="SUPFAM" id="SSF88946">
    <property type="entry name" value="Sigma2 domain of RNA polymerase sigma factors"/>
    <property type="match status" value="1"/>
</dbReference>
<evidence type="ECO:0000256" key="2">
    <source>
        <dbReference type="ARBA" id="ARBA00023082"/>
    </source>
</evidence>
<dbReference type="GO" id="GO:0016987">
    <property type="term" value="F:sigma factor activity"/>
    <property type="evidence" value="ECO:0007669"/>
    <property type="project" value="UniProtKB-KW"/>
</dbReference>
<dbReference type="SUPFAM" id="SSF88659">
    <property type="entry name" value="Sigma3 and sigma4 domains of RNA polymerase sigma factors"/>
    <property type="match status" value="2"/>
</dbReference>